<keyword evidence="3" id="KW-1185">Reference proteome</keyword>
<dbReference type="RefSeq" id="WP_326090555.1">
    <property type="nucleotide sequence ID" value="NZ_JARLKZ010000020.1"/>
</dbReference>
<dbReference type="EMBL" id="JARLKZ010000020">
    <property type="protein sequence ID" value="MEC0242788.1"/>
    <property type="molecule type" value="Genomic_DNA"/>
</dbReference>
<sequence>MIINRLSEIMGRERLKISDVINRTGLARNTVADLYHGRAKRVDLETLDKLCSALNCSTEEILQHVKLAEVQ</sequence>
<gene>
    <name evidence="2" type="ORF">P4H66_23535</name>
</gene>
<evidence type="ECO:0000259" key="1">
    <source>
        <dbReference type="PROSITE" id="PS50943"/>
    </source>
</evidence>
<feature type="domain" description="HTH cro/C1-type" evidence="1">
    <location>
        <begin position="23"/>
        <end position="61"/>
    </location>
</feature>
<dbReference type="PANTHER" id="PTHR37301">
    <property type="entry name" value="DNA-BINDING PROTEIN-RELATED"/>
    <property type="match status" value="1"/>
</dbReference>
<dbReference type="SMART" id="SM00530">
    <property type="entry name" value="HTH_XRE"/>
    <property type="match status" value="1"/>
</dbReference>
<accession>A0ABU6GTQ6</accession>
<dbReference type="Gene3D" id="1.10.260.40">
    <property type="entry name" value="lambda repressor-like DNA-binding domains"/>
    <property type="match status" value="1"/>
</dbReference>
<dbReference type="InterPro" id="IPR001387">
    <property type="entry name" value="Cro/C1-type_HTH"/>
</dbReference>
<dbReference type="CDD" id="cd00093">
    <property type="entry name" value="HTH_XRE"/>
    <property type="match status" value="1"/>
</dbReference>
<comment type="caution">
    <text evidence="2">The sequence shown here is derived from an EMBL/GenBank/DDBJ whole genome shotgun (WGS) entry which is preliminary data.</text>
</comment>
<dbReference type="SUPFAM" id="SSF47413">
    <property type="entry name" value="lambda repressor-like DNA-binding domains"/>
    <property type="match status" value="1"/>
</dbReference>
<dbReference type="InterPro" id="IPR010982">
    <property type="entry name" value="Lambda_DNA-bd_dom_sf"/>
</dbReference>
<name>A0ABU6GTQ6_9BACL</name>
<protein>
    <submittedName>
        <fullName evidence="2">Helix-turn-helix transcriptional regulator</fullName>
    </submittedName>
</protein>
<dbReference type="PROSITE" id="PS50943">
    <property type="entry name" value="HTH_CROC1"/>
    <property type="match status" value="1"/>
</dbReference>
<evidence type="ECO:0000313" key="2">
    <source>
        <dbReference type="EMBL" id="MEC0242788.1"/>
    </source>
</evidence>
<organism evidence="2 3">
    <name type="scientific">Paenibacillus dokdonensis</name>
    <dbReference type="NCBI Taxonomy" id="2567944"/>
    <lineage>
        <taxon>Bacteria</taxon>
        <taxon>Bacillati</taxon>
        <taxon>Bacillota</taxon>
        <taxon>Bacilli</taxon>
        <taxon>Bacillales</taxon>
        <taxon>Paenibacillaceae</taxon>
        <taxon>Paenibacillus</taxon>
    </lineage>
</organism>
<dbReference type="PANTHER" id="PTHR37301:SF1">
    <property type="entry name" value="DNA-BINDING PROTEIN"/>
    <property type="match status" value="1"/>
</dbReference>
<evidence type="ECO:0000313" key="3">
    <source>
        <dbReference type="Proteomes" id="UP001344632"/>
    </source>
</evidence>
<reference evidence="2 3" key="1">
    <citation type="submission" date="2023-03" db="EMBL/GenBank/DDBJ databases">
        <title>Bacillus Genome Sequencing.</title>
        <authorList>
            <person name="Dunlap C."/>
        </authorList>
    </citation>
    <scope>NUCLEOTIDE SEQUENCE [LARGE SCALE GENOMIC DNA]</scope>
    <source>
        <strain evidence="2 3">BD-525</strain>
    </source>
</reference>
<proteinExistence type="predicted"/>
<dbReference type="Proteomes" id="UP001344632">
    <property type="component" value="Unassembled WGS sequence"/>
</dbReference>
<dbReference type="Pfam" id="PF13443">
    <property type="entry name" value="HTH_26"/>
    <property type="match status" value="1"/>
</dbReference>